<evidence type="ECO:0000313" key="2">
    <source>
        <dbReference type="Proteomes" id="UP000286997"/>
    </source>
</evidence>
<evidence type="ECO:0000313" key="1">
    <source>
        <dbReference type="EMBL" id="RVU20160.1"/>
    </source>
</evidence>
<proteinExistence type="predicted"/>
<name>A0A437PD34_9HYPH</name>
<protein>
    <recommendedName>
        <fullName evidence="3">Cysteine rich repeat protein</fullName>
    </recommendedName>
</protein>
<sequence length="94" mass="9994">MSRARWAVWATGAGLAALLLPGAEVRAQGTEQERMACMSDAMRLCAADIPSEARIESCLRRNYVRISSACQVVLGPANTTAASLDATGSIRGRR</sequence>
<dbReference type="Proteomes" id="UP000286997">
    <property type="component" value="Unassembled WGS sequence"/>
</dbReference>
<dbReference type="AlphaFoldDB" id="A0A437PD34"/>
<dbReference type="OrthoDB" id="7060861at2"/>
<gene>
    <name evidence="1" type="ORF">EOE48_06000</name>
</gene>
<evidence type="ECO:0008006" key="3">
    <source>
        <dbReference type="Google" id="ProtNLM"/>
    </source>
</evidence>
<reference evidence="1 2" key="1">
    <citation type="submission" date="2019-01" db="EMBL/GenBank/DDBJ databases">
        <authorList>
            <person name="Chen W.-M."/>
        </authorList>
    </citation>
    <scope>NUCLEOTIDE SEQUENCE [LARGE SCALE GENOMIC DNA]</scope>
    <source>
        <strain evidence="1 2">TER-1</strain>
    </source>
</reference>
<comment type="caution">
    <text evidence="1">The sequence shown here is derived from an EMBL/GenBank/DDBJ whole genome shotgun (WGS) entry which is preliminary data.</text>
</comment>
<organism evidence="1 2">
    <name type="scientific">Methylobacterium oryzihabitans</name>
    <dbReference type="NCBI Taxonomy" id="2499852"/>
    <lineage>
        <taxon>Bacteria</taxon>
        <taxon>Pseudomonadati</taxon>
        <taxon>Pseudomonadota</taxon>
        <taxon>Alphaproteobacteria</taxon>
        <taxon>Hyphomicrobiales</taxon>
        <taxon>Methylobacteriaceae</taxon>
        <taxon>Methylobacterium</taxon>
    </lineage>
</organism>
<dbReference type="EMBL" id="SACP01000004">
    <property type="protein sequence ID" value="RVU20160.1"/>
    <property type="molecule type" value="Genomic_DNA"/>
</dbReference>
<keyword evidence="2" id="KW-1185">Reference proteome</keyword>
<accession>A0A437PD34</accession>
<dbReference type="RefSeq" id="WP_127727879.1">
    <property type="nucleotide sequence ID" value="NZ_SACP01000004.1"/>
</dbReference>